<dbReference type="SUPFAM" id="SSF109755">
    <property type="entry name" value="PhoU-like"/>
    <property type="match status" value="1"/>
</dbReference>
<dbReference type="Proteomes" id="UP000284178">
    <property type="component" value="Unassembled WGS sequence"/>
</dbReference>
<dbReference type="InterPro" id="IPR018445">
    <property type="entry name" value="Put_Phosphate_transp_reg"/>
</dbReference>
<dbReference type="EMBL" id="QRUP01000002">
    <property type="protein sequence ID" value="RGR76333.1"/>
    <property type="molecule type" value="Genomic_DNA"/>
</dbReference>
<reference evidence="2 3" key="1">
    <citation type="submission" date="2018-08" db="EMBL/GenBank/DDBJ databases">
        <title>A genome reference for cultivated species of the human gut microbiota.</title>
        <authorList>
            <person name="Zou Y."/>
            <person name="Xue W."/>
            <person name="Luo G."/>
        </authorList>
    </citation>
    <scope>NUCLEOTIDE SEQUENCE [LARGE SCALE GENOMIC DNA]</scope>
    <source>
        <strain evidence="2 3">AF24-29</strain>
    </source>
</reference>
<protein>
    <submittedName>
        <fullName evidence="2">DUF47 family protein</fullName>
    </submittedName>
</protein>
<dbReference type="PANTHER" id="PTHR37298">
    <property type="entry name" value="UPF0111 PROTEIN YKAA"/>
    <property type="match status" value="1"/>
</dbReference>
<comment type="similarity">
    <text evidence="1">Belongs to the UPF0111 family.</text>
</comment>
<accession>A0A412G5S8</accession>
<gene>
    <name evidence="2" type="ORF">DWY25_02980</name>
</gene>
<dbReference type="AlphaFoldDB" id="A0A412G5S8"/>
<dbReference type="InterPro" id="IPR052912">
    <property type="entry name" value="UPF0111_domain"/>
</dbReference>
<sequence length="227" mass="26207">MRIDRLSDGQAVLYSLLMKGVIMGKQFDYFNAFQEMGRHSLSAGELLKEMLETYDPAALKERMAQIHAVEHSADTLKHQLTDQLIREFLPPIEREDIMELSDVLDDLTDAIEDVVIRLYMYNIPQIDPPALPFCALIIECIRTLQQALEEFRHFKKSTALEGLIRRVNELEEDGDRLYAETMHELFATPQDPLAIMVWMEIYERLEKCCDRCEDVAKALGRAVLNNS</sequence>
<evidence type="ECO:0000256" key="1">
    <source>
        <dbReference type="ARBA" id="ARBA00008591"/>
    </source>
</evidence>
<dbReference type="Pfam" id="PF01865">
    <property type="entry name" value="PhoU_div"/>
    <property type="match status" value="1"/>
</dbReference>
<dbReference type="PANTHER" id="PTHR37298:SF1">
    <property type="entry name" value="UPF0111 PROTEIN YKAA"/>
    <property type="match status" value="1"/>
</dbReference>
<keyword evidence="3" id="KW-1185">Reference proteome</keyword>
<name>A0A412G5S8_9FIRM</name>
<organism evidence="2 3">
    <name type="scientific">Holdemania filiformis</name>
    <dbReference type="NCBI Taxonomy" id="61171"/>
    <lineage>
        <taxon>Bacteria</taxon>
        <taxon>Bacillati</taxon>
        <taxon>Bacillota</taxon>
        <taxon>Erysipelotrichia</taxon>
        <taxon>Erysipelotrichales</taxon>
        <taxon>Erysipelotrichaceae</taxon>
        <taxon>Holdemania</taxon>
    </lineage>
</organism>
<evidence type="ECO:0000313" key="2">
    <source>
        <dbReference type="EMBL" id="RGR76333.1"/>
    </source>
</evidence>
<dbReference type="InterPro" id="IPR038078">
    <property type="entry name" value="PhoU-like_sf"/>
</dbReference>
<comment type="caution">
    <text evidence="2">The sequence shown here is derived from an EMBL/GenBank/DDBJ whole genome shotgun (WGS) entry which is preliminary data.</text>
</comment>
<evidence type="ECO:0000313" key="3">
    <source>
        <dbReference type="Proteomes" id="UP000284178"/>
    </source>
</evidence>
<dbReference type="Gene3D" id="1.20.58.220">
    <property type="entry name" value="Phosphate transport system protein phou homolog 2, domain 2"/>
    <property type="match status" value="1"/>
</dbReference>
<proteinExistence type="inferred from homology"/>